<feature type="signal peptide" evidence="2">
    <location>
        <begin position="1"/>
        <end position="18"/>
    </location>
</feature>
<accession>A0A124JVC5</accession>
<reference evidence="3 4" key="1">
    <citation type="submission" date="2015-10" db="EMBL/GenBank/DDBJ databases">
        <title>Draft genome sequence of Novosphingobium fuchskuhlense DSM 25065 isolated from a surface water sample of the southwest basin of Lake Grosse Fuchskuhle.</title>
        <authorList>
            <person name="Ruckert C."/>
            <person name="Winkler A."/>
            <person name="Glaeser J."/>
            <person name="Grossart H.-P."/>
            <person name="Kalinowski J."/>
            <person name="Glaeser S."/>
        </authorList>
    </citation>
    <scope>NUCLEOTIDE SEQUENCE [LARGE SCALE GENOMIC DNA]</scope>
    <source>
        <strain evidence="3 4">FNE08-7</strain>
    </source>
</reference>
<evidence type="ECO:0008006" key="5">
    <source>
        <dbReference type="Google" id="ProtNLM"/>
    </source>
</evidence>
<evidence type="ECO:0000313" key="4">
    <source>
        <dbReference type="Proteomes" id="UP000058012"/>
    </source>
</evidence>
<proteinExistence type="predicted"/>
<name>A0A124JVC5_9SPHN</name>
<feature type="chain" id="PRO_5007174859" description="DUF4440 domain-containing protein" evidence="2">
    <location>
        <begin position="19"/>
        <end position="249"/>
    </location>
</feature>
<dbReference type="STRING" id="1117702.AQZ52_02210"/>
<dbReference type="Proteomes" id="UP000058012">
    <property type="component" value="Unassembled WGS sequence"/>
</dbReference>
<dbReference type="OrthoDB" id="7201546at2"/>
<dbReference type="AlphaFoldDB" id="A0A124JVC5"/>
<keyword evidence="4" id="KW-1185">Reference proteome</keyword>
<feature type="region of interest" description="Disordered" evidence="1">
    <location>
        <begin position="151"/>
        <end position="188"/>
    </location>
</feature>
<feature type="compositionally biased region" description="Basic and acidic residues" evidence="1">
    <location>
        <begin position="158"/>
        <end position="171"/>
    </location>
</feature>
<sequence length="249" mass="26921">MKRLIPLALLAFASPLAAQESRPAVTPAGNPSALIAAESAFARLAREKGQWTAFAATSADEAEMFVPQRVLAKIWLKGRANPAETVQWQPNLVWMSCDGSAGVTFGGYHAGTASGWFSTVWQRQKKGEYKWVLDQGGDLAAPLSGADFITGKVADCPPRPHRDPLADEPPRPRKHDRNAPPPLRPLAGPIPALATVPGADSADGRSIDGTLAWRSTVLPGGTREWTVWLWQDSRMNEVLKRTEIAKNEG</sequence>
<keyword evidence="2" id="KW-0732">Signal</keyword>
<protein>
    <recommendedName>
        <fullName evidence="5">DUF4440 domain-containing protein</fullName>
    </recommendedName>
</protein>
<evidence type="ECO:0000256" key="2">
    <source>
        <dbReference type="SAM" id="SignalP"/>
    </source>
</evidence>
<organism evidence="3 4">
    <name type="scientific">Novosphingobium fuchskuhlense</name>
    <dbReference type="NCBI Taxonomy" id="1117702"/>
    <lineage>
        <taxon>Bacteria</taxon>
        <taxon>Pseudomonadati</taxon>
        <taxon>Pseudomonadota</taxon>
        <taxon>Alphaproteobacteria</taxon>
        <taxon>Sphingomonadales</taxon>
        <taxon>Sphingomonadaceae</taxon>
        <taxon>Novosphingobium</taxon>
    </lineage>
</organism>
<evidence type="ECO:0000313" key="3">
    <source>
        <dbReference type="EMBL" id="KUR72140.1"/>
    </source>
</evidence>
<dbReference type="EMBL" id="LLZS01000003">
    <property type="protein sequence ID" value="KUR72140.1"/>
    <property type="molecule type" value="Genomic_DNA"/>
</dbReference>
<gene>
    <name evidence="3" type="ORF">AQZ52_02210</name>
</gene>
<dbReference type="RefSeq" id="WP_067906311.1">
    <property type="nucleotide sequence ID" value="NZ_KQ954244.1"/>
</dbReference>
<comment type="caution">
    <text evidence="3">The sequence shown here is derived from an EMBL/GenBank/DDBJ whole genome shotgun (WGS) entry which is preliminary data.</text>
</comment>
<evidence type="ECO:0000256" key="1">
    <source>
        <dbReference type="SAM" id="MobiDB-lite"/>
    </source>
</evidence>